<evidence type="ECO:0000256" key="5">
    <source>
        <dbReference type="RuleBase" id="RU003476"/>
    </source>
</evidence>
<name>A0A239P9B9_9ACTN</name>
<sequence length="81" mass="9257">MIRLPAGFLLLRNDRGEWELPGGRPETGESLRVALVREIHEETGLWATVGPHVDTWLYRTVRPPRHRRPAALPGRRDNNVA</sequence>
<evidence type="ECO:0000313" key="8">
    <source>
        <dbReference type="Proteomes" id="UP000198362"/>
    </source>
</evidence>
<dbReference type="PROSITE" id="PS00893">
    <property type="entry name" value="NUDIX_BOX"/>
    <property type="match status" value="1"/>
</dbReference>
<proteinExistence type="inferred from homology"/>
<keyword evidence="4" id="KW-0460">Magnesium</keyword>
<dbReference type="RefSeq" id="WP_218824712.1">
    <property type="nucleotide sequence ID" value="NZ_FZPH01000014.1"/>
</dbReference>
<keyword evidence="3 5" id="KW-0378">Hydrolase</keyword>
<dbReference type="PANTHER" id="PTHR43046:SF12">
    <property type="entry name" value="GDP-MANNOSE MANNOSYL HYDROLASE"/>
    <property type="match status" value="1"/>
</dbReference>
<evidence type="ECO:0000313" key="7">
    <source>
        <dbReference type="EMBL" id="SNT63009.1"/>
    </source>
</evidence>
<evidence type="ECO:0000256" key="1">
    <source>
        <dbReference type="ARBA" id="ARBA00001946"/>
    </source>
</evidence>
<dbReference type="AlphaFoldDB" id="A0A239P9B9"/>
<dbReference type="InterPro" id="IPR015797">
    <property type="entry name" value="NUDIX_hydrolase-like_dom_sf"/>
</dbReference>
<dbReference type="Pfam" id="PF00293">
    <property type="entry name" value="NUDIX"/>
    <property type="match status" value="1"/>
</dbReference>
<dbReference type="EMBL" id="FZPH01000014">
    <property type="protein sequence ID" value="SNT63009.1"/>
    <property type="molecule type" value="Genomic_DNA"/>
</dbReference>
<dbReference type="InterPro" id="IPR020084">
    <property type="entry name" value="NUDIX_hydrolase_CS"/>
</dbReference>
<evidence type="ECO:0000259" key="6">
    <source>
        <dbReference type="PROSITE" id="PS51462"/>
    </source>
</evidence>
<dbReference type="InterPro" id="IPR020476">
    <property type="entry name" value="Nudix_hydrolase"/>
</dbReference>
<evidence type="ECO:0000256" key="4">
    <source>
        <dbReference type="ARBA" id="ARBA00022842"/>
    </source>
</evidence>
<evidence type="ECO:0000256" key="2">
    <source>
        <dbReference type="ARBA" id="ARBA00005582"/>
    </source>
</evidence>
<accession>A0A239P9B9</accession>
<reference evidence="7 8" key="1">
    <citation type="submission" date="2017-06" db="EMBL/GenBank/DDBJ databases">
        <authorList>
            <person name="Kim H.J."/>
            <person name="Triplett B.A."/>
        </authorList>
    </citation>
    <scope>NUCLEOTIDE SEQUENCE [LARGE SCALE GENOMIC DNA]</scope>
    <source>
        <strain evidence="7 8">CGMCC 4.5593</strain>
    </source>
</reference>
<keyword evidence="8" id="KW-1185">Reference proteome</keyword>
<dbReference type="PRINTS" id="PR00502">
    <property type="entry name" value="NUDIXFAMILY"/>
</dbReference>
<dbReference type="SUPFAM" id="SSF55811">
    <property type="entry name" value="Nudix"/>
    <property type="match status" value="1"/>
</dbReference>
<dbReference type="PROSITE" id="PS51462">
    <property type="entry name" value="NUDIX"/>
    <property type="match status" value="1"/>
</dbReference>
<comment type="cofactor">
    <cofactor evidence="1">
        <name>Mg(2+)</name>
        <dbReference type="ChEBI" id="CHEBI:18420"/>
    </cofactor>
</comment>
<gene>
    <name evidence="7" type="ORF">SAMN05421812_114251</name>
</gene>
<dbReference type="InterPro" id="IPR000086">
    <property type="entry name" value="NUDIX_hydrolase_dom"/>
</dbReference>
<evidence type="ECO:0000256" key="3">
    <source>
        <dbReference type="ARBA" id="ARBA00022801"/>
    </source>
</evidence>
<organism evidence="7 8">
    <name type="scientific">Asanoa hainanensis</name>
    <dbReference type="NCBI Taxonomy" id="560556"/>
    <lineage>
        <taxon>Bacteria</taxon>
        <taxon>Bacillati</taxon>
        <taxon>Actinomycetota</taxon>
        <taxon>Actinomycetes</taxon>
        <taxon>Micromonosporales</taxon>
        <taxon>Micromonosporaceae</taxon>
        <taxon>Asanoa</taxon>
    </lineage>
</organism>
<comment type="similarity">
    <text evidence="2 5">Belongs to the Nudix hydrolase family.</text>
</comment>
<protein>
    <submittedName>
        <fullName evidence="7">NUDIX domain-containing protein</fullName>
    </submittedName>
</protein>
<dbReference type="Proteomes" id="UP000198362">
    <property type="component" value="Unassembled WGS sequence"/>
</dbReference>
<feature type="domain" description="Nudix hydrolase" evidence="6">
    <location>
        <begin position="1"/>
        <end position="81"/>
    </location>
</feature>
<dbReference type="Gene3D" id="3.90.79.10">
    <property type="entry name" value="Nucleoside Triphosphate Pyrophosphohydrolase"/>
    <property type="match status" value="1"/>
</dbReference>
<dbReference type="GO" id="GO:0016787">
    <property type="term" value="F:hydrolase activity"/>
    <property type="evidence" value="ECO:0007669"/>
    <property type="project" value="UniProtKB-KW"/>
</dbReference>
<dbReference type="PANTHER" id="PTHR43046">
    <property type="entry name" value="GDP-MANNOSE MANNOSYL HYDROLASE"/>
    <property type="match status" value="1"/>
</dbReference>